<evidence type="ECO:0000256" key="3">
    <source>
        <dbReference type="ARBA" id="ARBA00022845"/>
    </source>
</evidence>
<dbReference type="PANTHER" id="PTHR12532:SF0">
    <property type="entry name" value="TRANSLATIONAL ACTIVATOR OF CYTOCHROME C OXIDASE 1"/>
    <property type="match status" value="1"/>
</dbReference>
<keyword evidence="6" id="KW-0010">Activator</keyword>
<dbReference type="Pfam" id="PF20772">
    <property type="entry name" value="TACO1_YebC_N"/>
    <property type="match status" value="1"/>
</dbReference>
<dbReference type="InterPro" id="IPR002876">
    <property type="entry name" value="Transcrip_reg_TACO1-like"/>
</dbReference>
<comment type="similarity">
    <text evidence="2">Belongs to the TACO1 family.</text>
</comment>
<dbReference type="SUPFAM" id="SSF75625">
    <property type="entry name" value="YebC-like"/>
    <property type="match status" value="1"/>
</dbReference>
<evidence type="ECO:0000256" key="5">
    <source>
        <dbReference type="ARBA" id="ARBA00023128"/>
    </source>
</evidence>
<keyword evidence="5" id="KW-0496">Mitochondrion</keyword>
<comment type="function">
    <text evidence="7">Acts as a translational activator of mitochondrially-encoded cytochrome c oxidase 1.</text>
</comment>
<keyword evidence="3" id="KW-0810">Translation regulation</keyword>
<evidence type="ECO:0000259" key="10">
    <source>
        <dbReference type="Pfam" id="PF01709"/>
    </source>
</evidence>
<dbReference type="Gene3D" id="3.30.70.980">
    <property type="match status" value="2"/>
</dbReference>
<reference evidence="12" key="2">
    <citation type="submission" date="2025-09" db="UniProtKB">
        <authorList>
            <consortium name="Ensembl"/>
        </authorList>
    </citation>
    <scope>IDENTIFICATION</scope>
</reference>
<feature type="domain" description="TACO1/YebC-like second and third" evidence="10">
    <location>
        <begin position="175"/>
        <end position="331"/>
    </location>
</feature>
<evidence type="ECO:0000256" key="6">
    <source>
        <dbReference type="ARBA" id="ARBA00023159"/>
    </source>
</evidence>
<dbReference type="InterPro" id="IPR049083">
    <property type="entry name" value="TACO1_YebC_N"/>
</dbReference>
<evidence type="ECO:0000256" key="8">
    <source>
        <dbReference type="ARBA" id="ARBA00073666"/>
    </source>
</evidence>
<evidence type="ECO:0000256" key="1">
    <source>
        <dbReference type="ARBA" id="ARBA00004173"/>
    </source>
</evidence>
<evidence type="ECO:0000259" key="11">
    <source>
        <dbReference type="Pfam" id="PF20772"/>
    </source>
</evidence>
<evidence type="ECO:0000313" key="12">
    <source>
        <dbReference type="Ensembl" id="ENSOTSP00005031844.1"/>
    </source>
</evidence>
<evidence type="ECO:0000256" key="4">
    <source>
        <dbReference type="ARBA" id="ARBA00023054"/>
    </source>
</evidence>
<dbReference type="InterPro" id="IPR029072">
    <property type="entry name" value="YebC-like"/>
</dbReference>
<dbReference type="InterPro" id="IPR017856">
    <property type="entry name" value="Integrase-like_N"/>
</dbReference>
<sequence length="335" mass="37192">MYLSLCFSLPPHLLFCCVDYSPPLRVTQYLRAMGWAVVLRGFFPLCLRRLARLTANNYMGARIRPVRTDLTVTCRYPLWTTHPVRTLHLCSNLCAGHNKWSKVKNIKGPKDAARSRMFMKFGMMIRIAVKEGGSSNPEFNLALANVVEQCRGKNMPKVSIEAAIKGAEKSKAGTQHTYEARGPGGCMLLIDMLTDNNTRSHQDLKHLLSKHGAALCDGVRHNFSRKGVVVAQGQGVSSERALELAIEAGAEDVQETEDEDDKALLQFVCDMTELKKVRTSLEELGVRTVSAGLEFVSHTPMQLPQAQLEAALSLIEALSDCLDVVRVWDNIQAHD</sequence>
<dbReference type="Ensembl" id="ENSOTST00005034475.2">
    <property type="protein sequence ID" value="ENSOTSP00005031844.1"/>
    <property type="gene ID" value="ENSOTSG00005014961.2"/>
</dbReference>
<dbReference type="Pfam" id="PF01709">
    <property type="entry name" value="Transcrip_reg"/>
    <property type="match status" value="1"/>
</dbReference>
<dbReference type="Proteomes" id="UP000694402">
    <property type="component" value="Unassembled WGS sequence"/>
</dbReference>
<dbReference type="GeneTree" id="ENSGT00390000012820"/>
<comment type="subcellular location">
    <subcellularLocation>
        <location evidence="1">Mitochondrion</location>
    </subcellularLocation>
</comment>
<keyword evidence="4" id="KW-0175">Coiled coil</keyword>
<dbReference type="FunFam" id="1.10.10.200:FF:000002">
    <property type="entry name" value="Probable transcriptional regulatory protein CLM62_37755"/>
    <property type="match status" value="1"/>
</dbReference>
<dbReference type="Gene3D" id="1.10.10.200">
    <property type="match status" value="1"/>
</dbReference>
<evidence type="ECO:0000256" key="9">
    <source>
        <dbReference type="ARBA" id="ARBA00075676"/>
    </source>
</evidence>
<protein>
    <recommendedName>
        <fullName evidence="8">Translational activator of cytochrome c oxidase 1</fullName>
    </recommendedName>
    <alternativeName>
        <fullName evidence="9">Coiled-coil domain-containing protein 44</fullName>
    </alternativeName>
</protein>
<gene>
    <name evidence="12" type="primary">TACO1</name>
</gene>
<dbReference type="GO" id="GO:0005739">
    <property type="term" value="C:mitochondrion"/>
    <property type="evidence" value="ECO:0007669"/>
    <property type="project" value="UniProtKB-SubCell"/>
</dbReference>
<dbReference type="HAMAP" id="MF_00693">
    <property type="entry name" value="Transcrip_reg_TACO1"/>
    <property type="match status" value="1"/>
</dbReference>
<dbReference type="FunFam" id="3.30.70.980:FF:000008">
    <property type="entry name" value="Translational activator of cytochrome c oxidase 1"/>
    <property type="match status" value="1"/>
</dbReference>
<accession>A0A8C8F9Q0</accession>
<reference evidence="12" key="1">
    <citation type="submission" date="2025-08" db="UniProtKB">
        <authorList>
            <consortium name="Ensembl"/>
        </authorList>
    </citation>
    <scope>IDENTIFICATION</scope>
</reference>
<dbReference type="AlphaFoldDB" id="A0A8C8F9Q0"/>
<feature type="domain" description="TACO1/YebC-like N-terminal" evidence="11">
    <location>
        <begin position="98"/>
        <end position="168"/>
    </location>
</feature>
<evidence type="ECO:0000256" key="7">
    <source>
        <dbReference type="ARBA" id="ARBA00053642"/>
    </source>
</evidence>
<evidence type="ECO:0000256" key="2">
    <source>
        <dbReference type="ARBA" id="ARBA00008724"/>
    </source>
</evidence>
<proteinExistence type="inferred from homology"/>
<keyword evidence="13" id="KW-1185">Reference proteome</keyword>
<name>A0A8C8F9Q0_ONCTS</name>
<dbReference type="InterPro" id="IPR026564">
    <property type="entry name" value="Transcrip_reg_TACO1-like_dom3"/>
</dbReference>
<evidence type="ECO:0000313" key="13">
    <source>
        <dbReference type="Proteomes" id="UP000694402"/>
    </source>
</evidence>
<dbReference type="GO" id="GO:0006417">
    <property type="term" value="P:regulation of translation"/>
    <property type="evidence" value="ECO:0007669"/>
    <property type="project" value="UniProtKB-KW"/>
</dbReference>
<organism evidence="12 13">
    <name type="scientific">Oncorhynchus tshawytscha</name>
    <name type="common">Chinook salmon</name>
    <name type="synonym">Salmo tshawytscha</name>
    <dbReference type="NCBI Taxonomy" id="74940"/>
    <lineage>
        <taxon>Eukaryota</taxon>
        <taxon>Metazoa</taxon>
        <taxon>Chordata</taxon>
        <taxon>Craniata</taxon>
        <taxon>Vertebrata</taxon>
        <taxon>Euteleostomi</taxon>
        <taxon>Actinopterygii</taxon>
        <taxon>Neopterygii</taxon>
        <taxon>Teleostei</taxon>
        <taxon>Protacanthopterygii</taxon>
        <taxon>Salmoniformes</taxon>
        <taxon>Salmonidae</taxon>
        <taxon>Salmoninae</taxon>
        <taxon>Oncorhynchus</taxon>
    </lineage>
</organism>
<dbReference type="InterPro" id="IPR048300">
    <property type="entry name" value="TACO1_YebC-like_2nd/3rd_dom"/>
</dbReference>
<dbReference type="PANTHER" id="PTHR12532">
    <property type="entry name" value="TRANSLATIONAL ACTIVATOR OF CYTOCHROME C OXIDASE 1"/>
    <property type="match status" value="1"/>
</dbReference>